<organism evidence="1 7">
    <name type="scientific">Metallosphaera sedula</name>
    <dbReference type="NCBI Taxonomy" id="43687"/>
    <lineage>
        <taxon>Archaea</taxon>
        <taxon>Thermoproteota</taxon>
        <taxon>Thermoprotei</taxon>
        <taxon>Sulfolobales</taxon>
        <taxon>Sulfolobaceae</taxon>
        <taxon>Metallosphaera</taxon>
    </lineage>
</organism>
<evidence type="ECO:0000313" key="7">
    <source>
        <dbReference type="Proteomes" id="UP000029084"/>
    </source>
</evidence>
<evidence type="ECO:0000313" key="6">
    <source>
        <dbReference type="EMBL" id="AKV84222.1"/>
    </source>
</evidence>
<dbReference type="Proteomes" id="UP000062475">
    <property type="component" value="Chromosome"/>
</dbReference>
<evidence type="ECO:0000313" key="3">
    <source>
        <dbReference type="EMBL" id="AKV77497.1"/>
    </source>
</evidence>
<dbReference type="PATRIC" id="fig|43687.5.peg.541"/>
<dbReference type="PANTHER" id="PTHR34237">
    <property type="entry name" value="PAREP8-RELATED"/>
    <property type="match status" value="1"/>
</dbReference>
<protein>
    <submittedName>
        <fullName evidence="1">PaREP1/PaREP8 domain containing family protein</fullName>
    </submittedName>
</protein>
<reference evidence="6 8" key="3">
    <citation type="submission" date="2015-07" db="EMBL/GenBank/DDBJ databases">
        <title>Physiological, transcriptional responses and genome re-sequencing of acid resistant extremely thermoacidophilic Metallosphaera sedula SARC-M1.</title>
        <authorList>
            <person name="Ai C."/>
            <person name="McCarthy S."/>
            <person name="Eckrich V."/>
            <person name="Rudrappa D."/>
            <person name="Qiu G."/>
            <person name="Blum P."/>
        </authorList>
    </citation>
    <scope>NUCLEOTIDE SEQUENCE [LARGE SCALE GENOMIC DNA]</scope>
    <source>
        <strain evidence="6 8">SARC-M1</strain>
    </source>
</reference>
<dbReference type="EMBL" id="CP012173">
    <property type="protein sequence ID" value="AKV77497.1"/>
    <property type="molecule type" value="Genomic_DNA"/>
</dbReference>
<dbReference type="GeneID" id="91754976"/>
<evidence type="ECO:0000313" key="11">
    <source>
        <dbReference type="Proteomes" id="UP000062475"/>
    </source>
</evidence>
<dbReference type="Proteomes" id="UP000068832">
    <property type="component" value="Chromosome"/>
</dbReference>
<dbReference type="Pfam" id="PF05942">
    <property type="entry name" value="PaREP1"/>
    <property type="match status" value="1"/>
</dbReference>
<reference evidence="9 10" key="2">
    <citation type="journal article" date="2015" name="Genome Announc.">
        <title>Complete Genome Sequences of Evolved Arsenate-Resistant Metallosphaera sedula Strains.</title>
        <authorList>
            <person name="Ai C."/>
            <person name="McCarthy S."/>
            <person name="Schackwitz W."/>
            <person name="Martin J."/>
            <person name="Lipzen A."/>
            <person name="Blum P."/>
        </authorList>
    </citation>
    <scope>NUCLEOTIDE SEQUENCE [LARGE SCALE GENOMIC DNA]</scope>
    <source>
        <strain evidence="4 10">ARS120-1</strain>
        <strain evidence="5 9">ARS120-2</strain>
        <strain evidence="2 12">ARS50-1</strain>
        <strain evidence="3 11">ARS50-2</strain>
    </source>
</reference>
<dbReference type="EMBL" id="CP012176">
    <property type="protein sequence ID" value="AKV84222.1"/>
    <property type="molecule type" value="Genomic_DNA"/>
</dbReference>
<dbReference type="Proteomes" id="UP000062398">
    <property type="component" value="Chromosome"/>
</dbReference>
<sequence>MKTLEVPETLATKLFEISERSRKRPYDVIAELLLDRMEEAERLSTLLDLSVEFEKLGDELHSKGDAVEAGEAYWRALSYAMRAVAMKIGFDVTTYQDHFSLVEYLSYKLNNGSLVVSFLNAERLHGEFHPRPQNPEEFEFRKKHAKLLLTELRHLINEMQK</sequence>
<dbReference type="RefSeq" id="WP_012020489.1">
    <property type="nucleotide sequence ID" value="NZ_AP019770.1"/>
</dbReference>
<dbReference type="OrthoDB" id="30877at2157"/>
<dbReference type="Proteomes" id="UP000061362">
    <property type="component" value="Chromosome"/>
</dbReference>
<dbReference type="InterPro" id="IPR010268">
    <property type="entry name" value="PaREP1"/>
</dbReference>
<dbReference type="Gene3D" id="1.20.120.330">
    <property type="entry name" value="Nucleotidyltransferases domain 2"/>
    <property type="match status" value="1"/>
</dbReference>
<accession>A0A088E3Z6</accession>
<evidence type="ECO:0000313" key="9">
    <source>
        <dbReference type="Proteomes" id="UP000061362"/>
    </source>
</evidence>
<reference evidence="1 7" key="1">
    <citation type="journal article" date="2014" name="J. Bacteriol.">
        <title>Role of an Archaeal PitA Transporter in the Copper and Arsenic Resistance of Metallosphaera sedula, an Extreme Thermoacidophile.</title>
        <authorList>
            <person name="McCarthy S."/>
            <person name="Ai C."/>
            <person name="Wheaton G."/>
            <person name="Tevatia R."/>
            <person name="Eckrich V."/>
            <person name="Kelly R."/>
            <person name="Blum P."/>
        </authorList>
    </citation>
    <scope>NUCLEOTIDE SEQUENCE [LARGE SCALE GENOMIC DNA]</scope>
    <source>
        <strain evidence="1 7">CuR1</strain>
    </source>
</reference>
<evidence type="ECO:0000313" key="4">
    <source>
        <dbReference type="EMBL" id="AKV79744.1"/>
    </source>
</evidence>
<dbReference type="Proteomes" id="UP000056255">
    <property type="component" value="Chromosome"/>
</dbReference>
<name>A0A088E3Z6_9CREN</name>
<evidence type="ECO:0000313" key="5">
    <source>
        <dbReference type="EMBL" id="AKV81989.1"/>
    </source>
</evidence>
<evidence type="ECO:0000313" key="12">
    <source>
        <dbReference type="Proteomes" id="UP000068832"/>
    </source>
</evidence>
<dbReference type="EMBL" id="CP012175">
    <property type="protein sequence ID" value="AKV81989.1"/>
    <property type="molecule type" value="Genomic_DNA"/>
</dbReference>
<dbReference type="PANTHER" id="PTHR34237:SF4">
    <property type="entry name" value="PAREP1 FAMILY PROTEIN"/>
    <property type="match status" value="1"/>
</dbReference>
<evidence type="ECO:0000313" key="2">
    <source>
        <dbReference type="EMBL" id="AKV75257.1"/>
    </source>
</evidence>
<dbReference type="EMBL" id="CP012174">
    <property type="protein sequence ID" value="AKV79744.1"/>
    <property type="molecule type" value="Genomic_DNA"/>
</dbReference>
<evidence type="ECO:0000313" key="1">
    <source>
        <dbReference type="EMBL" id="AIM26688.1"/>
    </source>
</evidence>
<dbReference type="AlphaFoldDB" id="A0A088E3Z6"/>
<proteinExistence type="predicted"/>
<dbReference type="OMA" id="HANFYRN"/>
<dbReference type="Proteomes" id="UP000029084">
    <property type="component" value="Chromosome"/>
</dbReference>
<evidence type="ECO:0000313" key="10">
    <source>
        <dbReference type="Proteomes" id="UP000062398"/>
    </source>
</evidence>
<dbReference type="EMBL" id="CP008822">
    <property type="protein sequence ID" value="AIM26688.1"/>
    <property type="molecule type" value="Genomic_DNA"/>
</dbReference>
<gene>
    <name evidence="1" type="ORF">HA72_0526</name>
    <name evidence="2" type="ORF">MsedA_0538</name>
    <name evidence="3" type="ORF">MsedB_0538</name>
    <name evidence="4" type="ORF">MsedC_0537</name>
    <name evidence="5" type="ORF">MsedD_0538</name>
    <name evidence="6" type="ORF">MsedE_0538</name>
</gene>
<dbReference type="EMBL" id="CP012172">
    <property type="protein sequence ID" value="AKV75257.1"/>
    <property type="molecule type" value="Genomic_DNA"/>
</dbReference>
<evidence type="ECO:0000313" key="8">
    <source>
        <dbReference type="Proteomes" id="UP000056255"/>
    </source>
</evidence>